<gene>
    <name evidence="2" type="ORF">O181_082209</name>
</gene>
<evidence type="ECO:0000313" key="3">
    <source>
        <dbReference type="Proteomes" id="UP000765509"/>
    </source>
</evidence>
<dbReference type="OrthoDB" id="2507658at2759"/>
<evidence type="ECO:0000256" key="1">
    <source>
        <dbReference type="SAM" id="MobiDB-lite"/>
    </source>
</evidence>
<dbReference type="AlphaFoldDB" id="A0A9Q3FP95"/>
<comment type="caution">
    <text evidence="2">The sequence shown here is derived from an EMBL/GenBank/DDBJ whole genome shotgun (WGS) entry which is preliminary data.</text>
</comment>
<accession>A0A9Q3FP95</accession>
<sequence>MQHPNERLADYSFTRKYWEVSTEPYGLVGVGSSSKESTDEKGLSEDEAEGIDLTHSTASESDNEYFSEGNADNFYDEEAEEIKIEEDHYQSLEDNNGGSYEQKDAADEDYNMESVPEEEIW</sequence>
<dbReference type="EMBL" id="AVOT02047223">
    <property type="protein sequence ID" value="MBW0542494.1"/>
    <property type="molecule type" value="Genomic_DNA"/>
</dbReference>
<name>A0A9Q3FP95_9BASI</name>
<evidence type="ECO:0000313" key="2">
    <source>
        <dbReference type="EMBL" id="MBW0542494.1"/>
    </source>
</evidence>
<reference evidence="2" key="1">
    <citation type="submission" date="2021-03" db="EMBL/GenBank/DDBJ databases">
        <title>Draft genome sequence of rust myrtle Austropuccinia psidii MF-1, a brazilian biotype.</title>
        <authorList>
            <person name="Quecine M.C."/>
            <person name="Pachon D.M.R."/>
            <person name="Bonatelli M.L."/>
            <person name="Correr F.H."/>
            <person name="Franceschini L.M."/>
            <person name="Leite T.F."/>
            <person name="Margarido G.R.A."/>
            <person name="Almeida C.A."/>
            <person name="Ferrarezi J.A."/>
            <person name="Labate C.A."/>
        </authorList>
    </citation>
    <scope>NUCLEOTIDE SEQUENCE</scope>
    <source>
        <strain evidence="2">MF-1</strain>
    </source>
</reference>
<organism evidence="2 3">
    <name type="scientific">Austropuccinia psidii MF-1</name>
    <dbReference type="NCBI Taxonomy" id="1389203"/>
    <lineage>
        <taxon>Eukaryota</taxon>
        <taxon>Fungi</taxon>
        <taxon>Dikarya</taxon>
        <taxon>Basidiomycota</taxon>
        <taxon>Pucciniomycotina</taxon>
        <taxon>Pucciniomycetes</taxon>
        <taxon>Pucciniales</taxon>
        <taxon>Sphaerophragmiaceae</taxon>
        <taxon>Austropuccinia</taxon>
    </lineage>
</organism>
<protein>
    <submittedName>
        <fullName evidence="2">Uncharacterized protein</fullName>
    </submittedName>
</protein>
<feature type="region of interest" description="Disordered" evidence="1">
    <location>
        <begin position="88"/>
        <end position="121"/>
    </location>
</feature>
<keyword evidence="3" id="KW-1185">Reference proteome</keyword>
<feature type="region of interest" description="Disordered" evidence="1">
    <location>
        <begin position="26"/>
        <end position="69"/>
    </location>
</feature>
<feature type="compositionally biased region" description="Acidic residues" evidence="1">
    <location>
        <begin position="106"/>
        <end position="121"/>
    </location>
</feature>
<dbReference type="Proteomes" id="UP000765509">
    <property type="component" value="Unassembled WGS sequence"/>
</dbReference>
<proteinExistence type="predicted"/>